<comment type="caution">
    <text evidence="2">The sequence shown here is derived from an EMBL/GenBank/DDBJ whole genome shotgun (WGS) entry which is preliminary data.</text>
</comment>
<dbReference type="AlphaFoldDB" id="A0A2R5GR90"/>
<dbReference type="SUPFAM" id="SSF54637">
    <property type="entry name" value="Thioesterase/thiol ester dehydrase-isomerase"/>
    <property type="match status" value="1"/>
</dbReference>
<sequence>MLGAAWRASGQPAARRCSRSGLYRAASSLVAARVDGPELARTAGDVEVGQRAAAQRTFAQEDVEAFAEVTCDRNPIHLLPTQDNGFGGKTIVHGMLCAGLIPALFADRLPGAIYASQTLDFRHPVHPGDTVRVEIIVERKKTLRGTCVVQCKTEVAHLDGRAVVAGTARVMLQSDRPATQDEAK</sequence>
<dbReference type="CDD" id="cd03449">
    <property type="entry name" value="R_hydratase"/>
    <property type="match status" value="1"/>
</dbReference>
<keyword evidence="3" id="KW-1185">Reference proteome</keyword>
<proteinExistence type="predicted"/>
<accession>A0A2R5GR90</accession>
<dbReference type="InterPro" id="IPR002539">
    <property type="entry name" value="MaoC-like_dom"/>
</dbReference>
<gene>
    <name evidence="2" type="ORF">FCC1311_096152</name>
</gene>
<protein>
    <submittedName>
        <fullName evidence="2">Hydroxyacyl-thioester dehydratase type 2, mitochondrial</fullName>
    </submittedName>
</protein>
<dbReference type="Pfam" id="PF01575">
    <property type="entry name" value="MaoC_dehydratas"/>
    <property type="match status" value="1"/>
</dbReference>
<dbReference type="InterPro" id="IPR029069">
    <property type="entry name" value="HotDog_dom_sf"/>
</dbReference>
<dbReference type="OrthoDB" id="3592703at2759"/>
<dbReference type="GO" id="GO:0005739">
    <property type="term" value="C:mitochondrion"/>
    <property type="evidence" value="ECO:0007669"/>
    <property type="project" value="TreeGrafter"/>
</dbReference>
<dbReference type="PANTHER" id="PTHR43437:SF3">
    <property type="entry name" value="HYDROXYACYL-THIOESTER DEHYDRATASE TYPE 2, MITOCHONDRIAL"/>
    <property type="match status" value="1"/>
</dbReference>
<dbReference type="InterPro" id="IPR050965">
    <property type="entry name" value="UPF0336/Enoyl-CoA_hydratase"/>
</dbReference>
<dbReference type="EMBL" id="BEYU01000154">
    <property type="protein sequence ID" value="GBG33392.1"/>
    <property type="molecule type" value="Genomic_DNA"/>
</dbReference>
<evidence type="ECO:0000313" key="2">
    <source>
        <dbReference type="EMBL" id="GBG33392.1"/>
    </source>
</evidence>
<dbReference type="GO" id="GO:0019171">
    <property type="term" value="F:(3R)-hydroxyacyl-[acyl-carrier-protein] dehydratase activity"/>
    <property type="evidence" value="ECO:0007669"/>
    <property type="project" value="TreeGrafter"/>
</dbReference>
<dbReference type="PANTHER" id="PTHR43437">
    <property type="entry name" value="HYDROXYACYL-THIOESTER DEHYDRATASE TYPE 2, MITOCHONDRIAL-RELATED"/>
    <property type="match status" value="1"/>
</dbReference>
<dbReference type="InParanoid" id="A0A2R5GR90"/>
<feature type="domain" description="MaoC-like" evidence="1">
    <location>
        <begin position="51"/>
        <end position="155"/>
    </location>
</feature>
<dbReference type="Gene3D" id="3.10.129.10">
    <property type="entry name" value="Hotdog Thioesterase"/>
    <property type="match status" value="1"/>
</dbReference>
<dbReference type="GO" id="GO:0006633">
    <property type="term" value="P:fatty acid biosynthetic process"/>
    <property type="evidence" value="ECO:0007669"/>
    <property type="project" value="TreeGrafter"/>
</dbReference>
<name>A0A2R5GR90_9STRA</name>
<dbReference type="Proteomes" id="UP000241890">
    <property type="component" value="Unassembled WGS sequence"/>
</dbReference>
<evidence type="ECO:0000313" key="3">
    <source>
        <dbReference type="Proteomes" id="UP000241890"/>
    </source>
</evidence>
<evidence type="ECO:0000259" key="1">
    <source>
        <dbReference type="Pfam" id="PF01575"/>
    </source>
</evidence>
<reference evidence="2 3" key="1">
    <citation type="submission" date="2017-12" db="EMBL/GenBank/DDBJ databases">
        <title>Sequencing, de novo assembly and annotation of complete genome of a new Thraustochytrid species, strain FCC1311.</title>
        <authorList>
            <person name="Sedici K."/>
            <person name="Godart F."/>
            <person name="Aiese Cigliano R."/>
            <person name="Sanseverino W."/>
            <person name="Barakat M."/>
            <person name="Ortet P."/>
            <person name="Marechal E."/>
            <person name="Cagnac O."/>
            <person name="Amato A."/>
        </authorList>
    </citation>
    <scope>NUCLEOTIDE SEQUENCE [LARGE SCALE GENOMIC DNA]</scope>
</reference>
<organism evidence="2 3">
    <name type="scientific">Hondaea fermentalgiana</name>
    <dbReference type="NCBI Taxonomy" id="2315210"/>
    <lineage>
        <taxon>Eukaryota</taxon>
        <taxon>Sar</taxon>
        <taxon>Stramenopiles</taxon>
        <taxon>Bigyra</taxon>
        <taxon>Labyrinthulomycetes</taxon>
        <taxon>Thraustochytrida</taxon>
        <taxon>Thraustochytriidae</taxon>
        <taxon>Hondaea</taxon>
    </lineage>
</organism>